<evidence type="ECO:0000256" key="3">
    <source>
        <dbReference type="ARBA" id="ARBA00022827"/>
    </source>
</evidence>
<keyword evidence="3" id="KW-0274">FAD</keyword>
<comment type="cofactor">
    <cofactor evidence="1">
        <name>FAD</name>
        <dbReference type="ChEBI" id="CHEBI:57692"/>
    </cofactor>
</comment>
<reference evidence="6" key="2">
    <citation type="submission" date="2023-01" db="EMBL/GenBank/DDBJ databases">
        <authorList>
            <person name="Petersen C."/>
        </authorList>
    </citation>
    <scope>NUCLEOTIDE SEQUENCE</scope>
    <source>
        <strain evidence="6">IBT 15450</strain>
    </source>
</reference>
<evidence type="ECO:0000256" key="1">
    <source>
        <dbReference type="ARBA" id="ARBA00001974"/>
    </source>
</evidence>
<name>A0AAD6N3D5_PENCN</name>
<dbReference type="Proteomes" id="UP001219568">
    <property type="component" value="Unassembled WGS sequence"/>
</dbReference>
<dbReference type="SUPFAM" id="SSF51905">
    <property type="entry name" value="FAD/NAD(P)-binding domain"/>
    <property type="match status" value="1"/>
</dbReference>
<reference evidence="6" key="1">
    <citation type="journal article" date="2023" name="IMA Fungus">
        <title>Comparative genomic study of the Penicillium genus elucidates a diverse pangenome and 15 lateral gene transfer events.</title>
        <authorList>
            <person name="Petersen C."/>
            <person name="Sorensen T."/>
            <person name="Nielsen M.R."/>
            <person name="Sondergaard T.E."/>
            <person name="Sorensen J.L."/>
            <person name="Fitzpatrick D.A."/>
            <person name="Frisvad J.C."/>
            <person name="Nielsen K.L."/>
        </authorList>
    </citation>
    <scope>NUCLEOTIDE SEQUENCE</scope>
    <source>
        <strain evidence="6">IBT 15450</strain>
    </source>
</reference>
<evidence type="ECO:0000256" key="2">
    <source>
        <dbReference type="ARBA" id="ARBA00022630"/>
    </source>
</evidence>
<keyword evidence="5" id="KW-0503">Monooxygenase</keyword>
<keyword evidence="2" id="KW-0285">Flavoprotein</keyword>
<dbReference type="InterPro" id="IPR036188">
    <property type="entry name" value="FAD/NAD-bd_sf"/>
</dbReference>
<dbReference type="PANTHER" id="PTHR47178">
    <property type="entry name" value="MONOOXYGENASE, FAD-BINDING"/>
    <property type="match status" value="1"/>
</dbReference>
<dbReference type="GO" id="GO:0004497">
    <property type="term" value="F:monooxygenase activity"/>
    <property type="evidence" value="ECO:0007669"/>
    <property type="project" value="UniProtKB-KW"/>
</dbReference>
<sequence length="62" mass="6863">MHVLIVGGGLGGLSLAQSLRKQGISFEVFERDADENARFQGWAIALHSYQPTTQRKGNYPNM</sequence>
<keyword evidence="4" id="KW-0560">Oxidoreductase</keyword>
<evidence type="ECO:0000256" key="4">
    <source>
        <dbReference type="ARBA" id="ARBA00023002"/>
    </source>
</evidence>
<protein>
    <recommendedName>
        <fullName evidence="8">FAD-binding domain-containing protein</fullName>
    </recommendedName>
</protein>
<dbReference type="Gene3D" id="3.50.50.60">
    <property type="entry name" value="FAD/NAD(P)-binding domain"/>
    <property type="match status" value="1"/>
</dbReference>
<comment type="caution">
    <text evidence="6">The sequence shown here is derived from an EMBL/GenBank/DDBJ whole genome shotgun (WGS) entry which is preliminary data.</text>
</comment>
<accession>A0AAD6N3D5</accession>
<gene>
    <name evidence="6" type="ORF">N7460_011754</name>
</gene>
<evidence type="ECO:0008006" key="8">
    <source>
        <dbReference type="Google" id="ProtNLM"/>
    </source>
</evidence>
<dbReference type="PANTHER" id="PTHR47178:SF6">
    <property type="entry name" value="FAD-BINDING DOMAIN-CONTAINING PROTEIN"/>
    <property type="match status" value="1"/>
</dbReference>
<evidence type="ECO:0000313" key="7">
    <source>
        <dbReference type="Proteomes" id="UP001219568"/>
    </source>
</evidence>
<proteinExistence type="predicted"/>
<evidence type="ECO:0000313" key="6">
    <source>
        <dbReference type="EMBL" id="KAJ6026937.1"/>
    </source>
</evidence>
<evidence type="ECO:0000256" key="5">
    <source>
        <dbReference type="ARBA" id="ARBA00023033"/>
    </source>
</evidence>
<dbReference type="EMBL" id="JAQJZL010000015">
    <property type="protein sequence ID" value="KAJ6026937.1"/>
    <property type="molecule type" value="Genomic_DNA"/>
</dbReference>
<keyword evidence="7" id="KW-1185">Reference proteome</keyword>
<organism evidence="6 7">
    <name type="scientific">Penicillium canescens</name>
    <dbReference type="NCBI Taxonomy" id="5083"/>
    <lineage>
        <taxon>Eukaryota</taxon>
        <taxon>Fungi</taxon>
        <taxon>Dikarya</taxon>
        <taxon>Ascomycota</taxon>
        <taxon>Pezizomycotina</taxon>
        <taxon>Eurotiomycetes</taxon>
        <taxon>Eurotiomycetidae</taxon>
        <taxon>Eurotiales</taxon>
        <taxon>Aspergillaceae</taxon>
        <taxon>Penicillium</taxon>
    </lineage>
</organism>
<dbReference type="Pfam" id="PF13450">
    <property type="entry name" value="NAD_binding_8"/>
    <property type="match status" value="1"/>
</dbReference>
<dbReference type="AlphaFoldDB" id="A0AAD6N3D5"/>